<evidence type="ECO:0000256" key="1">
    <source>
        <dbReference type="SAM" id="Coils"/>
    </source>
</evidence>
<evidence type="ECO:0000313" key="5">
    <source>
        <dbReference type="EMBL" id="TGZ77081.1"/>
    </source>
</evidence>
<keyword evidence="2" id="KW-0472">Membrane</keyword>
<evidence type="ECO:0000259" key="4">
    <source>
        <dbReference type="Pfam" id="PF23317"/>
    </source>
</evidence>
<protein>
    <submittedName>
        <fullName evidence="5">Vacuolar cation channel</fullName>
    </submittedName>
</protein>
<dbReference type="FunCoup" id="A0A4S2MJD1">
    <property type="interactions" value="15"/>
</dbReference>
<dbReference type="Pfam" id="PF23190">
    <property type="entry name" value="LHD_TRPY1"/>
    <property type="match status" value="1"/>
</dbReference>
<keyword evidence="2" id="KW-0812">Transmembrane</keyword>
<dbReference type="InParanoid" id="A0A4S2MJD1"/>
<evidence type="ECO:0000259" key="3">
    <source>
        <dbReference type="Pfam" id="PF23190"/>
    </source>
</evidence>
<keyword evidence="6" id="KW-1185">Reference proteome</keyword>
<dbReference type="InterPro" id="IPR052971">
    <property type="entry name" value="TRP_calcium_channel"/>
</dbReference>
<gene>
    <name evidence="5" type="ORF">EX30DRAFT_398841</name>
</gene>
<evidence type="ECO:0000256" key="2">
    <source>
        <dbReference type="SAM" id="Phobius"/>
    </source>
</evidence>
<dbReference type="Pfam" id="PF23317">
    <property type="entry name" value="YVC1_C"/>
    <property type="match status" value="1"/>
</dbReference>
<reference evidence="5 6" key="1">
    <citation type="submission" date="2019-04" db="EMBL/GenBank/DDBJ databases">
        <title>Comparative genomics and transcriptomics to analyze fruiting body development in filamentous ascomycetes.</title>
        <authorList>
            <consortium name="DOE Joint Genome Institute"/>
            <person name="Lutkenhaus R."/>
            <person name="Traeger S."/>
            <person name="Breuer J."/>
            <person name="Kuo A."/>
            <person name="Lipzen A."/>
            <person name="Pangilinan J."/>
            <person name="Dilworth D."/>
            <person name="Sandor L."/>
            <person name="Poggeler S."/>
            <person name="Barry K."/>
            <person name="Grigoriev I.V."/>
            <person name="Nowrousian M."/>
        </authorList>
    </citation>
    <scope>NUCLEOTIDE SEQUENCE [LARGE SCALE GENOMIC DNA]</scope>
    <source>
        <strain evidence="5 6">CBS 389.68</strain>
    </source>
</reference>
<keyword evidence="1" id="KW-0175">Coiled coil</keyword>
<organism evidence="5 6">
    <name type="scientific">Ascodesmis nigricans</name>
    <dbReference type="NCBI Taxonomy" id="341454"/>
    <lineage>
        <taxon>Eukaryota</taxon>
        <taxon>Fungi</taxon>
        <taxon>Dikarya</taxon>
        <taxon>Ascomycota</taxon>
        <taxon>Pezizomycotina</taxon>
        <taxon>Pezizomycetes</taxon>
        <taxon>Pezizales</taxon>
        <taxon>Ascodesmidaceae</taxon>
        <taxon>Ascodesmis</taxon>
    </lineage>
</organism>
<evidence type="ECO:0000313" key="6">
    <source>
        <dbReference type="Proteomes" id="UP000298138"/>
    </source>
</evidence>
<dbReference type="Proteomes" id="UP000298138">
    <property type="component" value="Unassembled WGS sequence"/>
</dbReference>
<dbReference type="OrthoDB" id="301415at2759"/>
<accession>A0A4S2MJD1</accession>
<dbReference type="PANTHER" id="PTHR35859:SF1">
    <property type="entry name" value="NONSELECTIVE CATION CHANNEL PROTEIN"/>
    <property type="match status" value="1"/>
</dbReference>
<proteinExistence type="predicted"/>
<feature type="transmembrane region" description="Helical" evidence="2">
    <location>
        <begin position="379"/>
        <end position="397"/>
    </location>
</feature>
<feature type="domain" description="Calcium channel YVC1-like C-terminal transmembrane" evidence="4">
    <location>
        <begin position="261"/>
        <end position="541"/>
    </location>
</feature>
<name>A0A4S2MJD1_9PEZI</name>
<feature type="transmembrane region" description="Helical" evidence="2">
    <location>
        <begin position="338"/>
        <end position="358"/>
    </location>
</feature>
<dbReference type="PANTHER" id="PTHR35859">
    <property type="entry name" value="NONSELECTIVE CATION CHANNEL PROTEIN"/>
    <property type="match status" value="1"/>
</dbReference>
<sequence length="637" mass="73509">MARFSFTALAGIGRSFADRGRHASADFRENLLPHHRVAPGVVSALPAKEVTLVALRLKHLIEAAVPCELKQTQITRPHSEIITRQVVLLAREAGGSEYGAAVVFCLIVCLRWFKRQAILELYDADLNNLRAEACQVIAKQLIEMEEDQDYLFSEILLKRYSIIRNGQESSPVSVVERAIDLHATRIIGSSGFQKCIGALWKGWVCQDLHDPMKFTHYHDVANKSFWAHFDHDRIRAPRYQNMFQVFVSFLFLILYTISVNTVNARGDIDIEEGILYILTASFILDELVKFWKVGRYYIGFWNVFNMTLYTLLTVSFALRMIALSHPLNSDGRKDWNMFSYNFLAFVAPMIWSRMLLYLDSIRFFGAMLVVLKVMMLESVIFFALLVVVILGFLQGFIGLDAADNFRDDTYFVLSAMGKAILQSPEFEGFDNFGHPFGLILYYLFTFIVMVILLNILIALYGQAYSDITENATDEYLALFAHKTLQFVRAPDENVFLPPYNLIETFFLILPFEWWLTKAQYARLNDWVMRILYSPFMLCIAWLESHEARKVSANRARGEADDDSTEEWEELANELDMETSGWDKRVVDTVPDVEEDKCCQLVRELQKEVKELREMVEKKKDVNGFAEEEEEEEEEDED</sequence>
<dbReference type="AlphaFoldDB" id="A0A4S2MJD1"/>
<keyword evidence="2" id="KW-1133">Transmembrane helix</keyword>
<feature type="transmembrane region" description="Helical" evidence="2">
    <location>
        <begin position="298"/>
        <end position="318"/>
    </location>
</feature>
<dbReference type="STRING" id="341454.A0A4S2MJD1"/>
<dbReference type="EMBL" id="ML220160">
    <property type="protein sequence ID" value="TGZ77081.1"/>
    <property type="molecule type" value="Genomic_DNA"/>
</dbReference>
<dbReference type="InterPro" id="IPR056337">
    <property type="entry name" value="LHD_YVC1"/>
</dbReference>
<feature type="domain" description="YVC1 N-terminal linker helical" evidence="3">
    <location>
        <begin position="50"/>
        <end position="229"/>
    </location>
</feature>
<feature type="transmembrane region" description="Helical" evidence="2">
    <location>
        <begin position="243"/>
        <end position="262"/>
    </location>
</feature>
<feature type="coiled-coil region" evidence="1">
    <location>
        <begin position="594"/>
        <end position="635"/>
    </location>
</feature>
<feature type="transmembrane region" description="Helical" evidence="2">
    <location>
        <begin position="439"/>
        <end position="460"/>
    </location>
</feature>
<dbReference type="InterPro" id="IPR056336">
    <property type="entry name" value="YVC1_C"/>
</dbReference>